<feature type="region of interest" description="Disordered" evidence="1">
    <location>
        <begin position="83"/>
        <end position="160"/>
    </location>
</feature>
<accession>A0ABP0S999</accession>
<evidence type="ECO:0000313" key="3">
    <source>
        <dbReference type="Proteomes" id="UP001642464"/>
    </source>
</evidence>
<organism evidence="2 3">
    <name type="scientific">Durusdinium trenchii</name>
    <dbReference type="NCBI Taxonomy" id="1381693"/>
    <lineage>
        <taxon>Eukaryota</taxon>
        <taxon>Sar</taxon>
        <taxon>Alveolata</taxon>
        <taxon>Dinophyceae</taxon>
        <taxon>Suessiales</taxon>
        <taxon>Symbiodiniaceae</taxon>
        <taxon>Durusdinium</taxon>
    </lineage>
</organism>
<gene>
    <name evidence="2" type="ORF">SCF082_LOCUS50637</name>
</gene>
<proteinExistence type="predicted"/>
<dbReference type="EMBL" id="CAXAMM010043195">
    <property type="protein sequence ID" value="CAK9108917.1"/>
    <property type="molecule type" value="Genomic_DNA"/>
</dbReference>
<keyword evidence="3" id="KW-1185">Reference proteome</keyword>
<evidence type="ECO:0008006" key="4">
    <source>
        <dbReference type="Google" id="ProtNLM"/>
    </source>
</evidence>
<reference evidence="2 3" key="1">
    <citation type="submission" date="2024-02" db="EMBL/GenBank/DDBJ databases">
        <authorList>
            <person name="Chen Y."/>
            <person name="Shah S."/>
            <person name="Dougan E. K."/>
            <person name="Thang M."/>
            <person name="Chan C."/>
        </authorList>
    </citation>
    <scope>NUCLEOTIDE SEQUENCE [LARGE SCALE GENOMIC DNA]</scope>
</reference>
<evidence type="ECO:0000313" key="2">
    <source>
        <dbReference type="EMBL" id="CAK9108917.1"/>
    </source>
</evidence>
<protein>
    <recommendedName>
        <fullName evidence="4">C3H1-type domain-containing protein</fullName>
    </recommendedName>
</protein>
<dbReference type="Proteomes" id="UP001642464">
    <property type="component" value="Unassembled WGS sequence"/>
</dbReference>
<evidence type="ECO:0000256" key="1">
    <source>
        <dbReference type="SAM" id="MobiDB-lite"/>
    </source>
</evidence>
<feature type="compositionally biased region" description="Basic and acidic residues" evidence="1">
    <location>
        <begin position="130"/>
        <end position="145"/>
    </location>
</feature>
<name>A0ABP0S999_9DINO</name>
<comment type="caution">
    <text evidence="2">The sequence shown here is derived from an EMBL/GenBank/DDBJ whole genome shotgun (WGS) entry which is preliminary data.</text>
</comment>
<sequence>MATKVSGSPGAGDEAVDASTTEFCTSVVNEKCLAQKENHEQVIHGHSKAKEFWADMIDDDEYDAGTEDLGKWWQGLGPPCKKAMGAAETMKGEEQEESAEGTLSSSQDMAEGHASGPQRACNSDEAVDASVKKQSADIGLERPQAEENCDASSSMLEAPSPEMPQASIELPTYAADLAPNEKRCRCWRDGKPCLARKRQGIACRHAETGDCNRKNCSYCHNIRRKWKR</sequence>